<evidence type="ECO:0000313" key="3">
    <source>
        <dbReference type="Proteomes" id="UP000625316"/>
    </source>
</evidence>
<comment type="caution">
    <text evidence="2">The sequence shown here is derived from an EMBL/GenBank/DDBJ whole genome shotgun (WGS) entry which is preliminary data.</text>
</comment>
<feature type="domain" description="Transposase IS4-like" evidence="1">
    <location>
        <begin position="125"/>
        <end position="306"/>
    </location>
</feature>
<accession>A0A928VRU9</accession>
<evidence type="ECO:0000313" key="2">
    <source>
        <dbReference type="EMBL" id="MBE9031420.1"/>
    </source>
</evidence>
<dbReference type="Gene3D" id="3.90.350.10">
    <property type="entry name" value="Transposase Inhibitor Protein From Tn5, Chain A, domain 1"/>
    <property type="match status" value="1"/>
</dbReference>
<dbReference type="AlphaFoldDB" id="A0A928VRU9"/>
<sequence length="391" mass="45817">MTPTTHLYDALHDYLRQCEIVWRDVRHLQTLCWMMIGMIQSEKVHPSGFGVYVTSRARKAQSHQRRFRRWLGNRRIDVAIAHQALIGQALSEWGRSRLYLSLDTTMLWNCFCVIWVGVVYRGRTIPICFRVVRHKSSTVRLWYIQRVLRAVARVLPANTSVVLLGDRGFADGKLLKYLRQTLKWHFRIRIKRRFQYQVPGEQRWRKVAKIRLQPGEAYFTGPVHLGQKNTSGPVYLAFALDQESGEDWMIVSDEPTTLQTFAQYRLRFQVEESFLDLKSNGFQLEACRLRDKFALSQLLWVVALTMLFLVLQATQVVAQGQRQLVDPHWKRGMSYLKIGWNWIRRAITQQTKIPILRFLSSASDPEPAMASKRQYNQSLNREFTVLKHIPA</sequence>
<keyword evidence="3" id="KW-1185">Reference proteome</keyword>
<dbReference type="Pfam" id="PF01609">
    <property type="entry name" value="DDE_Tnp_1"/>
    <property type="match status" value="1"/>
</dbReference>
<dbReference type="EMBL" id="JADEXQ010000063">
    <property type="protein sequence ID" value="MBE9031420.1"/>
    <property type="molecule type" value="Genomic_DNA"/>
</dbReference>
<protein>
    <submittedName>
        <fullName evidence="2">Transposase</fullName>
    </submittedName>
</protein>
<reference evidence="2" key="1">
    <citation type="submission" date="2020-10" db="EMBL/GenBank/DDBJ databases">
        <authorList>
            <person name="Castelo-Branco R."/>
            <person name="Eusebio N."/>
            <person name="Adriana R."/>
            <person name="Vieira A."/>
            <person name="Brugerolle De Fraissinette N."/>
            <person name="Rezende De Castro R."/>
            <person name="Schneider M.P."/>
            <person name="Vasconcelos V."/>
            <person name="Leao P.N."/>
        </authorList>
    </citation>
    <scope>NUCLEOTIDE SEQUENCE</scope>
    <source>
        <strain evidence="2">LEGE 11480</strain>
    </source>
</reference>
<dbReference type="GO" id="GO:0003677">
    <property type="term" value="F:DNA binding"/>
    <property type="evidence" value="ECO:0007669"/>
    <property type="project" value="InterPro"/>
</dbReference>
<dbReference type="InterPro" id="IPR012337">
    <property type="entry name" value="RNaseH-like_sf"/>
</dbReference>
<dbReference type="SUPFAM" id="SSF53098">
    <property type="entry name" value="Ribonuclease H-like"/>
    <property type="match status" value="1"/>
</dbReference>
<proteinExistence type="predicted"/>
<dbReference type="RefSeq" id="WP_264326247.1">
    <property type="nucleotide sequence ID" value="NZ_JADEXQ010000063.1"/>
</dbReference>
<dbReference type="GO" id="GO:0006313">
    <property type="term" value="P:DNA transposition"/>
    <property type="evidence" value="ECO:0007669"/>
    <property type="project" value="InterPro"/>
</dbReference>
<dbReference type="GO" id="GO:0004803">
    <property type="term" value="F:transposase activity"/>
    <property type="evidence" value="ECO:0007669"/>
    <property type="project" value="InterPro"/>
</dbReference>
<evidence type="ECO:0000259" key="1">
    <source>
        <dbReference type="Pfam" id="PF01609"/>
    </source>
</evidence>
<organism evidence="2 3">
    <name type="scientific">Romeriopsis navalis LEGE 11480</name>
    <dbReference type="NCBI Taxonomy" id="2777977"/>
    <lineage>
        <taxon>Bacteria</taxon>
        <taxon>Bacillati</taxon>
        <taxon>Cyanobacteriota</taxon>
        <taxon>Cyanophyceae</taxon>
        <taxon>Leptolyngbyales</taxon>
        <taxon>Leptolyngbyaceae</taxon>
        <taxon>Romeriopsis</taxon>
        <taxon>Romeriopsis navalis</taxon>
    </lineage>
</organism>
<dbReference type="InterPro" id="IPR002559">
    <property type="entry name" value="Transposase_11"/>
</dbReference>
<name>A0A928VRU9_9CYAN</name>
<dbReference type="Proteomes" id="UP000625316">
    <property type="component" value="Unassembled WGS sequence"/>
</dbReference>
<gene>
    <name evidence="2" type="ORF">IQ266_16930</name>
</gene>